<feature type="non-terminal residue" evidence="2">
    <location>
        <position position="70"/>
    </location>
</feature>
<evidence type="ECO:0000313" key="2">
    <source>
        <dbReference type="EMBL" id="MCD9646286.1"/>
    </source>
</evidence>
<feature type="transmembrane region" description="Helical" evidence="1">
    <location>
        <begin position="34"/>
        <end position="60"/>
    </location>
</feature>
<protein>
    <submittedName>
        <fullName evidence="2">Uncharacterized protein</fullName>
    </submittedName>
</protein>
<dbReference type="EMBL" id="JACEIK010004741">
    <property type="protein sequence ID" value="MCD9646286.1"/>
    <property type="molecule type" value="Genomic_DNA"/>
</dbReference>
<evidence type="ECO:0000313" key="3">
    <source>
        <dbReference type="Proteomes" id="UP000823775"/>
    </source>
</evidence>
<keyword evidence="1" id="KW-1133">Transmembrane helix</keyword>
<keyword evidence="1" id="KW-0812">Transmembrane</keyword>
<keyword evidence="1" id="KW-0472">Membrane</keyword>
<organism evidence="2 3">
    <name type="scientific">Datura stramonium</name>
    <name type="common">Jimsonweed</name>
    <name type="synonym">Common thornapple</name>
    <dbReference type="NCBI Taxonomy" id="4076"/>
    <lineage>
        <taxon>Eukaryota</taxon>
        <taxon>Viridiplantae</taxon>
        <taxon>Streptophyta</taxon>
        <taxon>Embryophyta</taxon>
        <taxon>Tracheophyta</taxon>
        <taxon>Spermatophyta</taxon>
        <taxon>Magnoliopsida</taxon>
        <taxon>eudicotyledons</taxon>
        <taxon>Gunneridae</taxon>
        <taxon>Pentapetalae</taxon>
        <taxon>asterids</taxon>
        <taxon>lamiids</taxon>
        <taxon>Solanales</taxon>
        <taxon>Solanaceae</taxon>
        <taxon>Solanoideae</taxon>
        <taxon>Datureae</taxon>
        <taxon>Datura</taxon>
    </lineage>
</organism>
<proteinExistence type="predicted"/>
<sequence length="70" mass="7832">VLIGLLSGLGPHCSGRFTAATVSLSRNRSRYSGIALAIARLSCIFNIFPTIYNLYIIIIIHTFHSHQWMK</sequence>
<comment type="caution">
    <text evidence="2">The sequence shown here is derived from an EMBL/GenBank/DDBJ whole genome shotgun (WGS) entry which is preliminary data.</text>
</comment>
<feature type="non-terminal residue" evidence="2">
    <location>
        <position position="1"/>
    </location>
</feature>
<accession>A0ABS8VGB2</accession>
<dbReference type="Proteomes" id="UP000823775">
    <property type="component" value="Unassembled WGS sequence"/>
</dbReference>
<name>A0ABS8VGB2_DATST</name>
<keyword evidence="3" id="KW-1185">Reference proteome</keyword>
<reference evidence="2 3" key="1">
    <citation type="journal article" date="2021" name="BMC Genomics">
        <title>Datura genome reveals duplications of psychoactive alkaloid biosynthetic genes and high mutation rate following tissue culture.</title>
        <authorList>
            <person name="Rajewski A."/>
            <person name="Carter-House D."/>
            <person name="Stajich J."/>
            <person name="Litt A."/>
        </authorList>
    </citation>
    <scope>NUCLEOTIDE SEQUENCE [LARGE SCALE GENOMIC DNA]</scope>
    <source>
        <strain evidence="2">AR-01</strain>
    </source>
</reference>
<evidence type="ECO:0000256" key="1">
    <source>
        <dbReference type="SAM" id="Phobius"/>
    </source>
</evidence>
<gene>
    <name evidence="2" type="ORF">HAX54_036015</name>
</gene>